<dbReference type="AlphaFoldDB" id="F8B5E2"/>
<dbReference type="EMBL" id="CP002801">
    <property type="protein sequence ID" value="AEH07994.1"/>
    <property type="molecule type" value="Genomic_DNA"/>
</dbReference>
<evidence type="ECO:0000259" key="2">
    <source>
        <dbReference type="Pfam" id="PF01243"/>
    </source>
</evidence>
<dbReference type="STRING" id="656024.FsymDg_0437"/>
<organism evidence="3 4">
    <name type="scientific">Candidatus Protofrankia datiscae</name>
    <dbReference type="NCBI Taxonomy" id="2716812"/>
    <lineage>
        <taxon>Bacteria</taxon>
        <taxon>Bacillati</taxon>
        <taxon>Actinomycetota</taxon>
        <taxon>Actinomycetes</taxon>
        <taxon>Frankiales</taxon>
        <taxon>Frankiaceae</taxon>
        <taxon>Protofrankia</taxon>
    </lineage>
</organism>
<dbReference type="GO" id="GO:0070967">
    <property type="term" value="F:coenzyme F420 binding"/>
    <property type="evidence" value="ECO:0007669"/>
    <property type="project" value="TreeGrafter"/>
</dbReference>
<dbReference type="KEGG" id="fsy:FsymDg_0437"/>
<dbReference type="GO" id="GO:0016627">
    <property type="term" value="F:oxidoreductase activity, acting on the CH-CH group of donors"/>
    <property type="evidence" value="ECO:0007669"/>
    <property type="project" value="TreeGrafter"/>
</dbReference>
<sequence>MRAGETRVNVGRMASMTQREWRVFLSAGTHTGKLATVRRDGRPHVVPIWFVLDGEDVVFTTGADSVKGRALRREGRASLCVDDENPPYSFVLVEGRASVSEDPAELLRWATAIGGRYMGADRAEEFGRRNGVPGELLVRLTPTKVIAQRDVAGP</sequence>
<protein>
    <submittedName>
        <fullName evidence="3">Putative F420-dependent enzyme</fullName>
    </submittedName>
</protein>
<dbReference type="InterPro" id="IPR011576">
    <property type="entry name" value="Pyridox_Oxase_N"/>
</dbReference>
<accession>F8B5E2</accession>
<dbReference type="PANTHER" id="PTHR35176">
    <property type="entry name" value="HEME OXYGENASE HI_0854-RELATED"/>
    <property type="match status" value="1"/>
</dbReference>
<dbReference type="Gene3D" id="2.30.110.10">
    <property type="entry name" value="Electron Transport, Fmn-binding Protein, Chain A"/>
    <property type="match status" value="1"/>
</dbReference>
<name>F8B5E2_9ACTN</name>
<evidence type="ECO:0000313" key="4">
    <source>
        <dbReference type="Proteomes" id="UP000001549"/>
    </source>
</evidence>
<dbReference type="eggNOG" id="COG3871">
    <property type="taxonomic scope" value="Bacteria"/>
</dbReference>
<evidence type="ECO:0000313" key="3">
    <source>
        <dbReference type="EMBL" id="AEH07994.1"/>
    </source>
</evidence>
<proteinExistence type="predicted"/>
<dbReference type="HOGENOM" id="CLU_123922_2_0_11"/>
<keyword evidence="1" id="KW-0560">Oxidoreductase</keyword>
<dbReference type="InterPro" id="IPR012349">
    <property type="entry name" value="Split_barrel_FMN-bd"/>
</dbReference>
<feature type="domain" description="Pyridoxamine 5'-phosphate oxidase N-terminal" evidence="2">
    <location>
        <begin position="22"/>
        <end position="147"/>
    </location>
</feature>
<dbReference type="Pfam" id="PF01243">
    <property type="entry name" value="PNPOx_N"/>
    <property type="match status" value="1"/>
</dbReference>
<evidence type="ECO:0000256" key="1">
    <source>
        <dbReference type="ARBA" id="ARBA00023002"/>
    </source>
</evidence>
<dbReference type="PANTHER" id="PTHR35176:SF1">
    <property type="entry name" value="F420H(2)-DEPENDENT BILIVERDIN REDUCTASE"/>
    <property type="match status" value="1"/>
</dbReference>
<dbReference type="SUPFAM" id="SSF50475">
    <property type="entry name" value="FMN-binding split barrel"/>
    <property type="match status" value="1"/>
</dbReference>
<dbReference type="InterPro" id="IPR019920">
    <property type="entry name" value="F420-binding_dom_put"/>
</dbReference>
<dbReference type="Proteomes" id="UP000001549">
    <property type="component" value="Chromosome"/>
</dbReference>
<dbReference type="InterPro" id="IPR052019">
    <property type="entry name" value="F420H2_bilvrd_red/Heme_oxyg"/>
</dbReference>
<reference evidence="3 4" key="1">
    <citation type="submission" date="2011-05" db="EMBL/GenBank/DDBJ databases">
        <title>Complete sequence of chromosome of Frankia symbiont of Datisca glomerata.</title>
        <authorList>
            <consortium name="US DOE Joint Genome Institute"/>
            <person name="Lucas S."/>
            <person name="Han J."/>
            <person name="Lapidus A."/>
            <person name="Cheng J.-F."/>
            <person name="Goodwin L."/>
            <person name="Pitluck S."/>
            <person name="Peters L."/>
            <person name="Mikhailova N."/>
            <person name="Chertkov O."/>
            <person name="Teshima H."/>
            <person name="Han C."/>
            <person name="Tapia R."/>
            <person name="Land M."/>
            <person name="Hauser L."/>
            <person name="Kyrpides N."/>
            <person name="Ivanova N."/>
            <person name="Pagani I."/>
            <person name="Berry A."/>
            <person name="Pawlowski K."/>
            <person name="Persson T."/>
            <person name="Vanden Heuvel B."/>
            <person name="Benson D."/>
            <person name="Woyke T."/>
        </authorList>
    </citation>
    <scope>NUCLEOTIDE SEQUENCE [LARGE SCALE GENOMIC DNA]</scope>
    <source>
        <strain evidence="4">4085684</strain>
    </source>
</reference>
<dbReference type="GO" id="GO:0005829">
    <property type="term" value="C:cytosol"/>
    <property type="evidence" value="ECO:0007669"/>
    <property type="project" value="TreeGrafter"/>
</dbReference>
<dbReference type="NCBIfam" id="TIGR03618">
    <property type="entry name" value="Rv1155_F420"/>
    <property type="match status" value="1"/>
</dbReference>
<gene>
    <name evidence="3" type="ordered locus">FsymDg_0437</name>
</gene>
<keyword evidence="4" id="KW-1185">Reference proteome</keyword>